<evidence type="ECO:0000256" key="1">
    <source>
        <dbReference type="ARBA" id="ARBA00005788"/>
    </source>
</evidence>
<proteinExistence type="inferred from homology"/>
<comment type="caution">
    <text evidence="3">The sequence shown here is derived from an EMBL/GenBank/DDBJ whole genome shotgun (WGS) entry which is preliminary data.</text>
</comment>
<dbReference type="OrthoDB" id="3230244at2759"/>
<dbReference type="InterPro" id="IPR013902">
    <property type="entry name" value="Mug135-like_C"/>
</dbReference>
<dbReference type="AlphaFoldDB" id="A0A9P5NJP6"/>
<keyword evidence="4" id="KW-1185">Reference proteome</keyword>
<protein>
    <recommendedName>
        <fullName evidence="2">Mug135-like C-terminal domain-containing protein</fullName>
    </recommendedName>
</protein>
<comment type="similarity">
    <text evidence="1">Belongs to the UPF0612 family.</text>
</comment>
<evidence type="ECO:0000259" key="2">
    <source>
        <dbReference type="Pfam" id="PF08593"/>
    </source>
</evidence>
<organism evidence="3 4">
    <name type="scientific">Gymnopilus junonius</name>
    <name type="common">Spectacular rustgill mushroom</name>
    <name type="synonym">Gymnopilus spectabilis subsp. junonius</name>
    <dbReference type="NCBI Taxonomy" id="109634"/>
    <lineage>
        <taxon>Eukaryota</taxon>
        <taxon>Fungi</taxon>
        <taxon>Dikarya</taxon>
        <taxon>Basidiomycota</taxon>
        <taxon>Agaricomycotina</taxon>
        <taxon>Agaricomycetes</taxon>
        <taxon>Agaricomycetidae</taxon>
        <taxon>Agaricales</taxon>
        <taxon>Agaricineae</taxon>
        <taxon>Hymenogastraceae</taxon>
        <taxon>Gymnopilus</taxon>
    </lineage>
</organism>
<evidence type="ECO:0000313" key="3">
    <source>
        <dbReference type="EMBL" id="KAF8889200.1"/>
    </source>
</evidence>
<feature type="domain" description="Mug135-like C-terminal" evidence="2">
    <location>
        <begin position="122"/>
        <end position="204"/>
    </location>
</feature>
<dbReference type="Proteomes" id="UP000724874">
    <property type="component" value="Unassembled WGS sequence"/>
</dbReference>
<gene>
    <name evidence="3" type="ORF">CPB84DRAFT_1455075</name>
</gene>
<accession>A0A9P5NJP6</accession>
<evidence type="ECO:0000313" key="4">
    <source>
        <dbReference type="Proteomes" id="UP000724874"/>
    </source>
</evidence>
<reference evidence="3" key="1">
    <citation type="submission" date="2020-11" db="EMBL/GenBank/DDBJ databases">
        <authorList>
            <consortium name="DOE Joint Genome Institute"/>
            <person name="Ahrendt S."/>
            <person name="Riley R."/>
            <person name="Andreopoulos W."/>
            <person name="LaButti K."/>
            <person name="Pangilinan J."/>
            <person name="Ruiz-duenas F.J."/>
            <person name="Barrasa J.M."/>
            <person name="Sanchez-Garcia M."/>
            <person name="Camarero S."/>
            <person name="Miyauchi S."/>
            <person name="Serrano A."/>
            <person name="Linde D."/>
            <person name="Babiker R."/>
            <person name="Drula E."/>
            <person name="Ayuso-Fernandez I."/>
            <person name="Pacheco R."/>
            <person name="Padilla G."/>
            <person name="Ferreira P."/>
            <person name="Barriuso J."/>
            <person name="Kellner H."/>
            <person name="Castanera R."/>
            <person name="Alfaro M."/>
            <person name="Ramirez L."/>
            <person name="Pisabarro A.G."/>
            <person name="Kuo A."/>
            <person name="Tritt A."/>
            <person name="Lipzen A."/>
            <person name="He G."/>
            <person name="Yan M."/>
            <person name="Ng V."/>
            <person name="Cullen D."/>
            <person name="Martin F."/>
            <person name="Rosso M.-N."/>
            <person name="Henrissat B."/>
            <person name="Hibbett D."/>
            <person name="Martinez A.T."/>
            <person name="Grigoriev I.V."/>
        </authorList>
    </citation>
    <scope>NUCLEOTIDE SEQUENCE</scope>
    <source>
        <strain evidence="3">AH 44721</strain>
    </source>
</reference>
<dbReference type="Pfam" id="PF08593">
    <property type="entry name" value="Mug135_C"/>
    <property type="match status" value="1"/>
</dbReference>
<sequence length="207" mass="22783">MPPVIALPLLSNESAKTVKLPAPPSQPPTVTDITNSLHYSQDLLVAHGRKKVKDEEVFQAELYKNKLISSHEGGEPAWFTAAMNRILDEQLAPIKADIRTLKDDVHGLKGELSSVRRIAAITYNMSAGTGDEAGFEIVPFPNGQDPTKAPHNLPPLKCAKDVKELSTNGDRRDQYYRGYYPPTAPARLPPISERIDKIFVAIGAKNY</sequence>
<name>A0A9P5NJP6_GYMJU</name>
<dbReference type="EMBL" id="JADNYJ010000081">
    <property type="protein sequence ID" value="KAF8889200.1"/>
    <property type="molecule type" value="Genomic_DNA"/>
</dbReference>